<gene>
    <name evidence="3" type="ORF">RND71_035398</name>
</gene>
<dbReference type="AlphaFoldDB" id="A0AAE1R705"/>
<evidence type="ECO:0000256" key="1">
    <source>
        <dbReference type="SAM" id="MobiDB-lite"/>
    </source>
</evidence>
<evidence type="ECO:0000259" key="2">
    <source>
        <dbReference type="Pfam" id="PF20167"/>
    </source>
</evidence>
<feature type="domain" description="Putative plant transposon protein" evidence="2">
    <location>
        <begin position="16"/>
        <end position="105"/>
    </location>
</feature>
<dbReference type="Proteomes" id="UP001291623">
    <property type="component" value="Unassembled WGS sequence"/>
</dbReference>
<evidence type="ECO:0000313" key="4">
    <source>
        <dbReference type="Proteomes" id="UP001291623"/>
    </source>
</evidence>
<dbReference type="Pfam" id="PF20167">
    <property type="entry name" value="Transposase_32"/>
    <property type="match status" value="1"/>
</dbReference>
<comment type="caution">
    <text evidence="3">The sequence shown here is derived from an EMBL/GenBank/DDBJ whole genome shotgun (WGS) entry which is preliminary data.</text>
</comment>
<organism evidence="3 4">
    <name type="scientific">Anisodus tanguticus</name>
    <dbReference type="NCBI Taxonomy" id="243964"/>
    <lineage>
        <taxon>Eukaryota</taxon>
        <taxon>Viridiplantae</taxon>
        <taxon>Streptophyta</taxon>
        <taxon>Embryophyta</taxon>
        <taxon>Tracheophyta</taxon>
        <taxon>Spermatophyta</taxon>
        <taxon>Magnoliopsida</taxon>
        <taxon>eudicotyledons</taxon>
        <taxon>Gunneridae</taxon>
        <taxon>Pentapetalae</taxon>
        <taxon>asterids</taxon>
        <taxon>lamiids</taxon>
        <taxon>Solanales</taxon>
        <taxon>Solanaceae</taxon>
        <taxon>Solanoideae</taxon>
        <taxon>Hyoscyameae</taxon>
        <taxon>Anisodus</taxon>
    </lineage>
</organism>
<evidence type="ECO:0000313" key="3">
    <source>
        <dbReference type="EMBL" id="KAK4345222.1"/>
    </source>
</evidence>
<name>A0AAE1R705_9SOLA</name>
<proteinExistence type="predicted"/>
<dbReference type="InterPro" id="IPR046796">
    <property type="entry name" value="Transposase_32_dom"/>
</dbReference>
<protein>
    <recommendedName>
        <fullName evidence="2">Putative plant transposon protein domain-containing protein</fullName>
    </recommendedName>
</protein>
<accession>A0AAE1R705</accession>
<sequence length="116" mass="13635">MRFPKVSSIEYDKLLRRFDYKAIRHKLCGENSLAVWVYDNGGCHKHMCRSDFKLEAKVVLRFINCHIMPSAHDSTVSKEKVCLIYALLTRMPINTGRDMENEKSRKRETVFPMHTD</sequence>
<keyword evidence="4" id="KW-1185">Reference proteome</keyword>
<dbReference type="EMBL" id="JAVYJV010000019">
    <property type="protein sequence ID" value="KAK4345222.1"/>
    <property type="molecule type" value="Genomic_DNA"/>
</dbReference>
<feature type="region of interest" description="Disordered" evidence="1">
    <location>
        <begin position="97"/>
        <end position="116"/>
    </location>
</feature>
<reference evidence="3" key="1">
    <citation type="submission" date="2023-12" db="EMBL/GenBank/DDBJ databases">
        <title>Genome assembly of Anisodus tanguticus.</title>
        <authorList>
            <person name="Wang Y.-J."/>
        </authorList>
    </citation>
    <scope>NUCLEOTIDE SEQUENCE</scope>
    <source>
        <strain evidence="3">KB-2021</strain>
        <tissue evidence="3">Leaf</tissue>
    </source>
</reference>